<dbReference type="SMART" id="SM00283">
    <property type="entry name" value="MA"/>
    <property type="match status" value="1"/>
</dbReference>
<dbReference type="Proteomes" id="UP000663651">
    <property type="component" value="Chromosome"/>
</dbReference>
<proteinExistence type="inferred from homology"/>
<organism evidence="7 8">
    <name type="scientific">Geobacter benzoatilyticus</name>
    <dbReference type="NCBI Taxonomy" id="2815309"/>
    <lineage>
        <taxon>Bacteria</taxon>
        <taxon>Pseudomonadati</taxon>
        <taxon>Thermodesulfobacteriota</taxon>
        <taxon>Desulfuromonadia</taxon>
        <taxon>Geobacterales</taxon>
        <taxon>Geobacteraceae</taxon>
        <taxon>Geobacter</taxon>
    </lineage>
</organism>
<feature type="transmembrane region" description="Helical" evidence="4">
    <location>
        <begin position="12"/>
        <end position="30"/>
    </location>
</feature>
<sequence length="539" mass="57484">MEVSIGRRLTLNMVWGVLVVLVLVAGNWIGMGRLEHLQVVSHDAMARSRSAQETKVIGEKLYRFILEAIANPEMASSSSKGWQDRKAEGIAKLQQLSEQAKGDAALSTMVSAADKAFHGTITLFENKLIPAIERSASSDELMDIDDEIAMEADNLSINLMKVADTLDKRAVAASSQYDSFSHKIKLFSLALGIIGITLLVVFSFWLGRSIMKPLRQVIAMMKDVAEGEGDLTKRLDHHSNDELGTLCTEFNTFVGKVHDTISRTSSVAGNVTGSVAEISRTAEQLAGGAEEVASQAVMVATASEEMAATSCEIAGNCQAAAQASSHAKETASRGFAMVESTIAVMNQIAQRVKLSADSVQGLGARSDQIGEIVMTIHDIADQTNLLALNAAIEAARAGEQGRGFAVVADEVRALAERTSKATREIGDMIKGIQGETKNAVIAMEEGVKEVESGTREATKSGDALHEIMQEIEQLNGQVGQIACAAEQQTATTMEISGSIQRIKDVAQETAGGAHASAHTSAQLNDLSRELDQLVGQFKV</sequence>
<dbReference type="InterPro" id="IPR003660">
    <property type="entry name" value="HAMP_dom"/>
</dbReference>
<gene>
    <name evidence="7" type="ORF">JZM60_07295</name>
</gene>
<dbReference type="Gene3D" id="1.10.287.950">
    <property type="entry name" value="Methyl-accepting chemotaxis protein"/>
    <property type="match status" value="1"/>
</dbReference>
<feature type="domain" description="Methyl-accepting transducer" evidence="5">
    <location>
        <begin position="267"/>
        <end position="503"/>
    </location>
</feature>
<keyword evidence="4" id="KW-0812">Transmembrane</keyword>
<dbReference type="InterPro" id="IPR004089">
    <property type="entry name" value="MCPsignal_dom"/>
</dbReference>
<name>A0ABX7Q833_9BACT</name>
<dbReference type="RefSeq" id="WP_207164942.1">
    <property type="nucleotide sequence ID" value="NZ_CP071382.1"/>
</dbReference>
<keyword evidence="8" id="KW-1185">Reference proteome</keyword>
<evidence type="ECO:0000256" key="3">
    <source>
        <dbReference type="PROSITE-ProRule" id="PRU00284"/>
    </source>
</evidence>
<dbReference type="CDD" id="cd11386">
    <property type="entry name" value="MCP_signal"/>
    <property type="match status" value="1"/>
</dbReference>
<accession>A0ABX7Q833</accession>
<dbReference type="PROSITE" id="PS50885">
    <property type="entry name" value="HAMP"/>
    <property type="match status" value="1"/>
</dbReference>
<evidence type="ECO:0000256" key="2">
    <source>
        <dbReference type="ARBA" id="ARBA00029447"/>
    </source>
</evidence>
<keyword evidence="1 3" id="KW-0807">Transducer</keyword>
<dbReference type="SMART" id="SM00304">
    <property type="entry name" value="HAMP"/>
    <property type="match status" value="1"/>
</dbReference>
<protein>
    <submittedName>
        <fullName evidence="7">Methyl-accepting chemotaxis protein</fullName>
    </submittedName>
</protein>
<dbReference type="SUPFAM" id="SSF58104">
    <property type="entry name" value="Methyl-accepting chemotaxis protein (MCP) signaling domain"/>
    <property type="match status" value="1"/>
</dbReference>
<dbReference type="PANTHER" id="PTHR32089">
    <property type="entry name" value="METHYL-ACCEPTING CHEMOTAXIS PROTEIN MCPB"/>
    <property type="match status" value="1"/>
</dbReference>
<dbReference type="Pfam" id="PF00015">
    <property type="entry name" value="MCPsignal"/>
    <property type="match status" value="1"/>
</dbReference>
<feature type="domain" description="HAMP" evidence="6">
    <location>
        <begin position="208"/>
        <end position="262"/>
    </location>
</feature>
<dbReference type="PANTHER" id="PTHR32089:SF112">
    <property type="entry name" value="LYSOZYME-LIKE PROTEIN-RELATED"/>
    <property type="match status" value="1"/>
</dbReference>
<dbReference type="PROSITE" id="PS50111">
    <property type="entry name" value="CHEMOTAXIS_TRANSDUC_2"/>
    <property type="match status" value="1"/>
</dbReference>
<evidence type="ECO:0000256" key="1">
    <source>
        <dbReference type="ARBA" id="ARBA00023224"/>
    </source>
</evidence>
<evidence type="ECO:0000256" key="4">
    <source>
        <dbReference type="SAM" id="Phobius"/>
    </source>
</evidence>
<feature type="transmembrane region" description="Helical" evidence="4">
    <location>
        <begin position="186"/>
        <end position="206"/>
    </location>
</feature>
<evidence type="ECO:0000259" key="6">
    <source>
        <dbReference type="PROSITE" id="PS50885"/>
    </source>
</evidence>
<evidence type="ECO:0000313" key="8">
    <source>
        <dbReference type="Proteomes" id="UP000663651"/>
    </source>
</evidence>
<evidence type="ECO:0000259" key="5">
    <source>
        <dbReference type="PROSITE" id="PS50111"/>
    </source>
</evidence>
<evidence type="ECO:0000313" key="7">
    <source>
        <dbReference type="EMBL" id="QSV47058.1"/>
    </source>
</evidence>
<keyword evidence="4" id="KW-1133">Transmembrane helix</keyword>
<dbReference type="CDD" id="cd06225">
    <property type="entry name" value="HAMP"/>
    <property type="match status" value="1"/>
</dbReference>
<comment type="similarity">
    <text evidence="2">Belongs to the methyl-accepting chemotaxis (MCP) protein family.</text>
</comment>
<keyword evidence="4" id="KW-0472">Membrane</keyword>
<dbReference type="Pfam" id="PF00672">
    <property type="entry name" value="HAMP"/>
    <property type="match status" value="1"/>
</dbReference>
<reference evidence="7 8" key="1">
    <citation type="submission" date="2021-03" db="EMBL/GenBank/DDBJ databases">
        <title>Geobacter metallireducens gen. nov. sp. nov., a microorganism capable of coupling the complete oxidation of organic compounds to the reduction of iron and other metals.</title>
        <authorList>
            <person name="Li Y."/>
        </authorList>
    </citation>
    <scope>NUCLEOTIDE SEQUENCE [LARGE SCALE GENOMIC DNA]</scope>
    <source>
        <strain evidence="7 8">Jerry-YX</strain>
    </source>
</reference>
<dbReference type="EMBL" id="CP071382">
    <property type="protein sequence ID" value="QSV47058.1"/>
    <property type="molecule type" value="Genomic_DNA"/>
</dbReference>